<dbReference type="InterPro" id="IPR003149">
    <property type="entry name" value="Fe_hydrogenase_ssu"/>
</dbReference>
<dbReference type="Gene3D" id="3.40.950.10">
    <property type="entry name" value="Fe-only Hydrogenase (Larger Subunit), Chain L, domain 3"/>
    <property type="match status" value="1"/>
</dbReference>
<keyword evidence="4" id="KW-0677">Repeat</keyword>
<dbReference type="Pfam" id="PF13510">
    <property type="entry name" value="Fer2_4"/>
    <property type="match status" value="1"/>
</dbReference>
<evidence type="ECO:0000256" key="1">
    <source>
        <dbReference type="ARBA" id="ARBA00001966"/>
    </source>
</evidence>
<dbReference type="FunFam" id="3.30.70.20:FF:000035">
    <property type="entry name" value="Iron hydrogenase 1"/>
    <property type="match status" value="1"/>
</dbReference>
<dbReference type="Pfam" id="PF02906">
    <property type="entry name" value="Fe_hyd_lg_C"/>
    <property type="match status" value="1"/>
</dbReference>
<keyword evidence="2" id="KW-0004">4Fe-4S</keyword>
<dbReference type="PROSITE" id="PS51379">
    <property type="entry name" value="4FE4S_FER_2"/>
    <property type="match status" value="2"/>
</dbReference>
<feature type="domain" description="4Fe-4S ferredoxin-type" evidence="8">
    <location>
        <begin position="136"/>
        <end position="166"/>
    </location>
</feature>
<dbReference type="InterPro" id="IPR036991">
    <property type="entry name" value="Fe_hydrogenase_ssu_sf"/>
</dbReference>
<dbReference type="OrthoDB" id="9803192at2"/>
<dbReference type="Gene3D" id="4.10.260.20">
    <property type="entry name" value="Iron hydrogenase, small subunit"/>
    <property type="match status" value="1"/>
</dbReference>
<dbReference type="InterPro" id="IPR004108">
    <property type="entry name" value="Fe_hydrogenase_lsu_C"/>
</dbReference>
<feature type="domain" description="2Fe-2S ferredoxin-type" evidence="7">
    <location>
        <begin position="1"/>
        <end position="78"/>
    </location>
</feature>
<evidence type="ECO:0000313" key="10">
    <source>
        <dbReference type="EMBL" id="RFT05898.1"/>
    </source>
</evidence>
<dbReference type="Pfam" id="PF10588">
    <property type="entry name" value="NADH-G_4Fe-4S_3"/>
    <property type="match status" value="1"/>
</dbReference>
<dbReference type="GO" id="GO:0051539">
    <property type="term" value="F:4 iron, 4 sulfur cluster binding"/>
    <property type="evidence" value="ECO:0007669"/>
    <property type="project" value="UniProtKB-KW"/>
</dbReference>
<dbReference type="Pfam" id="PF12838">
    <property type="entry name" value="Fer4_7"/>
    <property type="match status" value="1"/>
</dbReference>
<dbReference type="GO" id="GO:0005506">
    <property type="term" value="F:iron ion binding"/>
    <property type="evidence" value="ECO:0007669"/>
    <property type="project" value="InterPro"/>
</dbReference>
<dbReference type="GO" id="GO:0042773">
    <property type="term" value="P:ATP synthesis coupled electron transport"/>
    <property type="evidence" value="ECO:0007669"/>
    <property type="project" value="InterPro"/>
</dbReference>
<dbReference type="AlphaFoldDB" id="A0A3E2B1G0"/>
<accession>A0A3E2B1G0</accession>
<dbReference type="Pfam" id="PF02256">
    <property type="entry name" value="Fe_hyd_SSU"/>
    <property type="match status" value="1"/>
</dbReference>
<sequence length="572" mass="62200">MVTLTIDNKQVSVPAGTTILDAARAVDIHIPTLCYLREINEVASCRVCAVEVEGVDKLATACNTLVEEGMVVHTNTQRVRLTRKTNVELILSQHVDHCVTCVRSGNCSLQALSKAMNIQSVPFRKEATERPWDPALPILRDSSKCIKCLRCVSVCDRVQSLGVWEVTGSGAHTTVRIRGGLRMNEASCALCGQCVVHCPVGALRERDDTETVFSALSDPTKEVVFQIAPAVRAAWGESLGLSPEQATEKRLAAAVRALGVKHVFDTTFSADLTILEESSEFVERLSHPESSKLPQFTSCCPGWVRFVRTEYPELAGHLSTAKSPQQMFGAIAKSYYAQKLGKSAKDIFCVSVMPCVAKKYEAATPEVSDVADQDVDVVLTTRELDRMLRAMQINVAALPEEDFDSPLGRGSGAGVIFGVTGGVMEAALRTAYWKLTGSNPPADAFQDIRGQKPWREASFSIGETTLRLAVASGLGSARALMDALRAGQVSYDFVEVMACPGGCSGGGGQPIHDGEDHAAQRGQRLYALDQESPIRFSHENPTIQTLYQEYLGHPLSETAHHLLHTDQRKWTL</sequence>
<dbReference type="InterPro" id="IPR001041">
    <property type="entry name" value="2Fe-2S_ferredoxin-type"/>
</dbReference>
<dbReference type="GeneID" id="97996115"/>
<dbReference type="Proteomes" id="UP000260649">
    <property type="component" value="Unassembled WGS sequence"/>
</dbReference>
<dbReference type="SUPFAM" id="SSF53920">
    <property type="entry name" value="Fe-only hydrogenase"/>
    <property type="match status" value="1"/>
</dbReference>
<dbReference type="InterPro" id="IPR050340">
    <property type="entry name" value="Cytosolic_Fe-S_CAF"/>
</dbReference>
<feature type="domain" description="4Fe-4S ferredoxin-type" evidence="8">
    <location>
        <begin position="179"/>
        <end position="208"/>
    </location>
</feature>
<dbReference type="InterPro" id="IPR017900">
    <property type="entry name" value="4Fe4S_Fe_S_CS"/>
</dbReference>
<dbReference type="GO" id="GO:0008901">
    <property type="term" value="F:ferredoxin hydrogenase activity"/>
    <property type="evidence" value="ECO:0007669"/>
    <property type="project" value="InterPro"/>
</dbReference>
<evidence type="ECO:0000256" key="3">
    <source>
        <dbReference type="ARBA" id="ARBA00022723"/>
    </source>
</evidence>
<evidence type="ECO:0000313" key="11">
    <source>
        <dbReference type="Proteomes" id="UP000260649"/>
    </source>
</evidence>
<organism evidence="10 11">
    <name type="scientific">Evtepia gabavorous</name>
    <dbReference type="NCBI Taxonomy" id="2211183"/>
    <lineage>
        <taxon>Bacteria</taxon>
        <taxon>Bacillati</taxon>
        <taxon>Bacillota</taxon>
        <taxon>Clostridia</taxon>
        <taxon>Eubacteriales</taxon>
        <taxon>Evtepia</taxon>
    </lineage>
</organism>
<evidence type="ECO:0000256" key="6">
    <source>
        <dbReference type="ARBA" id="ARBA00023014"/>
    </source>
</evidence>
<comment type="cofactor">
    <cofactor evidence="1">
        <name>[4Fe-4S] cluster</name>
        <dbReference type="ChEBI" id="CHEBI:49883"/>
    </cofactor>
</comment>
<dbReference type="CDD" id="cd00207">
    <property type="entry name" value="fer2"/>
    <property type="match status" value="1"/>
</dbReference>
<dbReference type="PANTHER" id="PTHR11615">
    <property type="entry name" value="NITRATE, FORMATE, IRON DEHYDROGENASE"/>
    <property type="match status" value="1"/>
</dbReference>
<dbReference type="InterPro" id="IPR019574">
    <property type="entry name" value="NADH_UbQ_OxRdtase_Gsu_4Fe4S-bd"/>
</dbReference>
<keyword evidence="5" id="KW-0408">Iron</keyword>
<dbReference type="NCBIfam" id="TIGR02512">
    <property type="entry name" value="FeFe_hydrog_A"/>
    <property type="match status" value="1"/>
</dbReference>
<evidence type="ECO:0000256" key="4">
    <source>
        <dbReference type="ARBA" id="ARBA00022737"/>
    </source>
</evidence>
<dbReference type="PROSITE" id="PS00198">
    <property type="entry name" value="4FE4S_FER_1"/>
    <property type="match status" value="1"/>
</dbReference>
<dbReference type="InterPro" id="IPR000283">
    <property type="entry name" value="NADH_UbQ_OxRdtase_75kDa_su_CS"/>
</dbReference>
<dbReference type="PROSITE" id="PS51085">
    <property type="entry name" value="2FE2S_FER_2"/>
    <property type="match status" value="1"/>
</dbReference>
<dbReference type="InterPro" id="IPR036010">
    <property type="entry name" value="2Fe-2S_ferredoxin-like_sf"/>
</dbReference>
<dbReference type="SUPFAM" id="SSF54862">
    <property type="entry name" value="4Fe-4S ferredoxins"/>
    <property type="match status" value="1"/>
</dbReference>
<feature type="domain" description="4Fe-4S His(Cys)3-ligated-type" evidence="9">
    <location>
        <begin position="78"/>
        <end position="117"/>
    </location>
</feature>
<dbReference type="SUPFAM" id="SSF54292">
    <property type="entry name" value="2Fe-2S ferredoxin-like"/>
    <property type="match status" value="1"/>
</dbReference>
<evidence type="ECO:0000259" key="7">
    <source>
        <dbReference type="PROSITE" id="PS51085"/>
    </source>
</evidence>
<dbReference type="Gene3D" id="3.40.50.1780">
    <property type="match status" value="1"/>
</dbReference>
<keyword evidence="3" id="KW-0479">Metal-binding</keyword>
<proteinExistence type="predicted"/>
<dbReference type="PROSITE" id="PS51839">
    <property type="entry name" value="4FE4S_HC3"/>
    <property type="match status" value="1"/>
</dbReference>
<dbReference type="GO" id="GO:0016020">
    <property type="term" value="C:membrane"/>
    <property type="evidence" value="ECO:0007669"/>
    <property type="project" value="InterPro"/>
</dbReference>
<dbReference type="Gene3D" id="3.10.20.740">
    <property type="match status" value="1"/>
</dbReference>
<dbReference type="SMART" id="SM00929">
    <property type="entry name" value="NADH-G_4Fe-4S_3"/>
    <property type="match status" value="1"/>
</dbReference>
<evidence type="ECO:0000256" key="2">
    <source>
        <dbReference type="ARBA" id="ARBA00022485"/>
    </source>
</evidence>
<dbReference type="EMBL" id="QQRQ01000023">
    <property type="protein sequence ID" value="RFT05898.1"/>
    <property type="molecule type" value="Genomic_DNA"/>
</dbReference>
<dbReference type="InterPro" id="IPR017896">
    <property type="entry name" value="4Fe4S_Fe-S-bd"/>
</dbReference>
<dbReference type="PROSITE" id="PS00641">
    <property type="entry name" value="COMPLEX1_75K_1"/>
    <property type="match status" value="1"/>
</dbReference>
<evidence type="ECO:0000259" key="9">
    <source>
        <dbReference type="PROSITE" id="PS51839"/>
    </source>
</evidence>
<keyword evidence="6" id="KW-0411">Iron-sulfur</keyword>
<dbReference type="Gene3D" id="3.30.70.20">
    <property type="match status" value="1"/>
</dbReference>
<dbReference type="GO" id="GO:0008137">
    <property type="term" value="F:NADH dehydrogenase (ubiquinone) activity"/>
    <property type="evidence" value="ECO:0007669"/>
    <property type="project" value="InterPro"/>
</dbReference>
<evidence type="ECO:0000259" key="8">
    <source>
        <dbReference type="PROSITE" id="PS51379"/>
    </source>
</evidence>
<dbReference type="SMART" id="SM00902">
    <property type="entry name" value="Fe_hyd_SSU"/>
    <property type="match status" value="1"/>
</dbReference>
<name>A0A3E2B1G0_9FIRM</name>
<evidence type="ECO:0000256" key="5">
    <source>
        <dbReference type="ARBA" id="ARBA00023004"/>
    </source>
</evidence>
<gene>
    <name evidence="10" type="ORF">DV520_10245</name>
</gene>
<reference evidence="10 11" key="1">
    <citation type="submission" date="2018-07" db="EMBL/GenBank/DDBJ databases">
        <title>GABA Modulating Bacteria of the Human Gut Microbiota.</title>
        <authorList>
            <person name="Strandwitz P."/>
            <person name="Kim K.H."/>
            <person name="Terekhova D."/>
            <person name="Liu J.K."/>
            <person name="Sharma A."/>
            <person name="Levering J."/>
            <person name="Mcdonald D."/>
            <person name="Dietrich D."/>
            <person name="Ramadhar T.R."/>
            <person name="Lekbua A."/>
            <person name="Mroue N."/>
            <person name="Liston C."/>
            <person name="Stewart E.J."/>
            <person name="Dubin M.J."/>
            <person name="Zengler K."/>
            <person name="Knight R."/>
            <person name="Gilbert J.A."/>
            <person name="Clardy J."/>
            <person name="Lewis K."/>
        </authorList>
    </citation>
    <scope>NUCLEOTIDE SEQUENCE [LARGE SCALE GENOMIC DNA]</scope>
    <source>
        <strain evidence="10 11">KLE1738</strain>
    </source>
</reference>
<dbReference type="RefSeq" id="WP_021918995.1">
    <property type="nucleotide sequence ID" value="NZ_CAKXKJ010000001.1"/>
</dbReference>
<comment type="caution">
    <text evidence="10">The sequence shown here is derived from an EMBL/GenBank/DDBJ whole genome shotgun (WGS) entry which is preliminary data.</text>
</comment>
<dbReference type="InterPro" id="IPR009016">
    <property type="entry name" value="Fe_hydrogenase"/>
</dbReference>
<dbReference type="InterPro" id="IPR013352">
    <property type="entry name" value="Fe_hydrogenase_subset"/>
</dbReference>
<protein>
    <submittedName>
        <fullName evidence="10">Hydrogenase</fullName>
    </submittedName>
</protein>
<keyword evidence="11" id="KW-1185">Reference proteome</keyword>